<feature type="region of interest" description="Disordered" evidence="1">
    <location>
        <begin position="66"/>
        <end position="87"/>
    </location>
</feature>
<dbReference type="Pfam" id="PF03241">
    <property type="entry name" value="HpaB"/>
    <property type="match status" value="1"/>
</dbReference>
<gene>
    <name evidence="3" type="ORF">S01H1_57736</name>
</gene>
<accession>X0WQ35</accession>
<evidence type="ECO:0000313" key="3">
    <source>
        <dbReference type="EMBL" id="GAG14796.1"/>
    </source>
</evidence>
<comment type="caution">
    <text evidence="3">The sequence shown here is derived from an EMBL/GenBank/DDBJ whole genome shotgun (WGS) entry which is preliminary data.</text>
</comment>
<protein>
    <recommendedName>
        <fullName evidence="2">HpaB/PvcC/4-BUDH C-terminal domain-containing protein</fullName>
    </recommendedName>
</protein>
<dbReference type="InterPro" id="IPR036250">
    <property type="entry name" value="AcylCo_DH-like_C"/>
</dbReference>
<sequence length="87" mass="9554">LKGIPEVPTEARYRMLTLIHAMSFGLVAPSYRTESMHGAGSPQAQKIMIERETDMGLKQSLARSIAGIDEREDPLDPASKGGWKKPC</sequence>
<proteinExistence type="predicted"/>
<evidence type="ECO:0000259" key="2">
    <source>
        <dbReference type="Pfam" id="PF03241"/>
    </source>
</evidence>
<evidence type="ECO:0000256" key="1">
    <source>
        <dbReference type="SAM" id="MobiDB-lite"/>
    </source>
</evidence>
<name>X0WQ35_9ZZZZ</name>
<dbReference type="SUPFAM" id="SSF47203">
    <property type="entry name" value="Acyl-CoA dehydrogenase C-terminal domain-like"/>
    <property type="match status" value="1"/>
</dbReference>
<feature type="domain" description="HpaB/PvcC/4-BUDH C-terminal" evidence="2">
    <location>
        <begin position="2"/>
        <end position="67"/>
    </location>
</feature>
<dbReference type="AlphaFoldDB" id="X0WQ35"/>
<dbReference type="Gene3D" id="1.20.140.10">
    <property type="entry name" value="Butyryl-CoA Dehydrogenase, subunit A, domain 3"/>
    <property type="match status" value="1"/>
</dbReference>
<reference evidence="3" key="1">
    <citation type="journal article" date="2014" name="Front. Microbiol.">
        <title>High frequency of phylogenetically diverse reductive dehalogenase-homologous genes in deep subseafloor sedimentary metagenomes.</title>
        <authorList>
            <person name="Kawai M."/>
            <person name="Futagami T."/>
            <person name="Toyoda A."/>
            <person name="Takaki Y."/>
            <person name="Nishi S."/>
            <person name="Hori S."/>
            <person name="Arai W."/>
            <person name="Tsubouchi T."/>
            <person name="Morono Y."/>
            <person name="Uchiyama I."/>
            <person name="Ito T."/>
            <person name="Fujiyama A."/>
            <person name="Inagaki F."/>
            <person name="Takami H."/>
        </authorList>
    </citation>
    <scope>NUCLEOTIDE SEQUENCE</scope>
    <source>
        <strain evidence="3">Expedition CK06-06</strain>
    </source>
</reference>
<dbReference type="InterPro" id="IPR024719">
    <property type="entry name" value="HpaB/PvcC/4-BUDH_C"/>
</dbReference>
<dbReference type="GO" id="GO:0016627">
    <property type="term" value="F:oxidoreductase activity, acting on the CH-CH group of donors"/>
    <property type="evidence" value="ECO:0007669"/>
    <property type="project" value="InterPro"/>
</dbReference>
<dbReference type="EMBL" id="BARS01037672">
    <property type="protein sequence ID" value="GAG14796.1"/>
    <property type="molecule type" value="Genomic_DNA"/>
</dbReference>
<organism evidence="3">
    <name type="scientific">marine sediment metagenome</name>
    <dbReference type="NCBI Taxonomy" id="412755"/>
    <lineage>
        <taxon>unclassified sequences</taxon>
        <taxon>metagenomes</taxon>
        <taxon>ecological metagenomes</taxon>
    </lineage>
</organism>
<feature type="non-terminal residue" evidence="3">
    <location>
        <position position="1"/>
    </location>
</feature>